<name>A0A0E9SM99_ANGAN</name>
<organism evidence="1">
    <name type="scientific">Anguilla anguilla</name>
    <name type="common">European freshwater eel</name>
    <name type="synonym">Muraena anguilla</name>
    <dbReference type="NCBI Taxonomy" id="7936"/>
    <lineage>
        <taxon>Eukaryota</taxon>
        <taxon>Metazoa</taxon>
        <taxon>Chordata</taxon>
        <taxon>Craniata</taxon>
        <taxon>Vertebrata</taxon>
        <taxon>Euteleostomi</taxon>
        <taxon>Actinopterygii</taxon>
        <taxon>Neopterygii</taxon>
        <taxon>Teleostei</taxon>
        <taxon>Anguilliformes</taxon>
        <taxon>Anguillidae</taxon>
        <taxon>Anguilla</taxon>
    </lineage>
</organism>
<dbReference type="AlphaFoldDB" id="A0A0E9SM99"/>
<reference evidence="1" key="1">
    <citation type="submission" date="2014-11" db="EMBL/GenBank/DDBJ databases">
        <authorList>
            <person name="Amaro Gonzalez C."/>
        </authorList>
    </citation>
    <scope>NUCLEOTIDE SEQUENCE</scope>
</reference>
<evidence type="ECO:0000313" key="1">
    <source>
        <dbReference type="EMBL" id="JAH42441.1"/>
    </source>
</evidence>
<accession>A0A0E9SM99</accession>
<sequence>MVRDAWQYPSKSFFFFQMNQNLEEVTYAYI</sequence>
<proteinExistence type="predicted"/>
<protein>
    <submittedName>
        <fullName evidence="1">Uncharacterized protein</fullName>
    </submittedName>
</protein>
<dbReference type="EMBL" id="GBXM01066136">
    <property type="protein sequence ID" value="JAH42441.1"/>
    <property type="molecule type" value="Transcribed_RNA"/>
</dbReference>
<reference evidence="1" key="2">
    <citation type="journal article" date="2015" name="Fish Shellfish Immunol.">
        <title>Early steps in the European eel (Anguilla anguilla)-Vibrio vulnificus interaction in the gills: Role of the RtxA13 toxin.</title>
        <authorList>
            <person name="Callol A."/>
            <person name="Pajuelo D."/>
            <person name="Ebbesson L."/>
            <person name="Teles M."/>
            <person name="MacKenzie S."/>
            <person name="Amaro C."/>
        </authorList>
    </citation>
    <scope>NUCLEOTIDE SEQUENCE</scope>
</reference>